<keyword evidence="3" id="KW-1185">Reference proteome</keyword>
<dbReference type="EMBL" id="CAADRA010006386">
    <property type="protein sequence ID" value="VFT94729.1"/>
    <property type="molecule type" value="Genomic_DNA"/>
</dbReference>
<gene>
    <name evidence="2" type="primary">Aste57867_17990</name>
    <name evidence="1" type="ORF">As57867_017928</name>
    <name evidence="2" type="ORF">ASTE57867_17990</name>
</gene>
<dbReference type="AlphaFoldDB" id="A0A485L957"/>
<reference evidence="2 3" key="1">
    <citation type="submission" date="2019-03" db="EMBL/GenBank/DDBJ databases">
        <authorList>
            <person name="Gaulin E."/>
            <person name="Dumas B."/>
        </authorList>
    </citation>
    <scope>NUCLEOTIDE SEQUENCE [LARGE SCALE GENOMIC DNA]</scope>
    <source>
        <strain evidence="2">CBS 568.67</strain>
    </source>
</reference>
<accession>A0A485L957</accession>
<sequence length="155" mass="17685">MDEDEEQEIVLCAVEVIITEMEDFLPRLHWERTNCRHHGNQDRAVRTARAYAGAARELIQRTLYFPYLSAQDQDLIVRATDEILSDSMTGTSLDEILARKSTTESLVVFYIRSGSDAVQDMRNEVIEPVVKYVLSKDLTKLVLRINVVSLLNGKV</sequence>
<protein>
    <submittedName>
        <fullName evidence="2">Aste57867_17990 protein</fullName>
    </submittedName>
</protein>
<dbReference type="Proteomes" id="UP000332933">
    <property type="component" value="Unassembled WGS sequence"/>
</dbReference>
<evidence type="ECO:0000313" key="2">
    <source>
        <dbReference type="EMBL" id="VFT94729.1"/>
    </source>
</evidence>
<dbReference type="EMBL" id="VJMH01006365">
    <property type="protein sequence ID" value="KAF0690630.1"/>
    <property type="molecule type" value="Genomic_DNA"/>
</dbReference>
<proteinExistence type="predicted"/>
<evidence type="ECO:0000313" key="1">
    <source>
        <dbReference type="EMBL" id="KAF0690630.1"/>
    </source>
</evidence>
<organism evidence="2 3">
    <name type="scientific">Aphanomyces stellatus</name>
    <dbReference type="NCBI Taxonomy" id="120398"/>
    <lineage>
        <taxon>Eukaryota</taxon>
        <taxon>Sar</taxon>
        <taxon>Stramenopiles</taxon>
        <taxon>Oomycota</taxon>
        <taxon>Saprolegniomycetes</taxon>
        <taxon>Saprolegniales</taxon>
        <taxon>Verrucalvaceae</taxon>
        <taxon>Aphanomyces</taxon>
    </lineage>
</organism>
<evidence type="ECO:0000313" key="3">
    <source>
        <dbReference type="Proteomes" id="UP000332933"/>
    </source>
</evidence>
<reference evidence="1" key="2">
    <citation type="submission" date="2019-06" db="EMBL/GenBank/DDBJ databases">
        <title>Genomics analysis of Aphanomyces spp. identifies a new class of oomycete effector associated with host adaptation.</title>
        <authorList>
            <person name="Gaulin E."/>
        </authorList>
    </citation>
    <scope>NUCLEOTIDE SEQUENCE</scope>
    <source>
        <strain evidence="1">CBS 578.67</strain>
    </source>
</reference>
<name>A0A485L957_9STRA</name>